<protein>
    <submittedName>
        <fullName evidence="3">Aminodeoxychorismate synthase component I</fullName>
    </submittedName>
</protein>
<dbReference type="AlphaFoldDB" id="A0A4Z0F8T8"/>
<evidence type="ECO:0000313" key="3">
    <source>
        <dbReference type="EMBL" id="TFZ82773.1"/>
    </source>
</evidence>
<dbReference type="InterPro" id="IPR006805">
    <property type="entry name" value="Anth_synth_I_N"/>
</dbReference>
<dbReference type="PRINTS" id="PR00095">
    <property type="entry name" value="ANTSNTHASEI"/>
</dbReference>
<dbReference type="PANTHER" id="PTHR11236">
    <property type="entry name" value="AMINOBENZOATE/ANTHRANILATE SYNTHASE"/>
    <property type="match status" value="1"/>
</dbReference>
<gene>
    <name evidence="3" type="ORF">E4680_07290</name>
</gene>
<dbReference type="NCBIfam" id="NF006563">
    <property type="entry name" value="PRK09070.1"/>
    <property type="match status" value="1"/>
</dbReference>
<name>A0A4Z0F8T8_9GAMM</name>
<dbReference type="Proteomes" id="UP000297890">
    <property type="component" value="Unassembled WGS sequence"/>
</dbReference>
<dbReference type="EMBL" id="SRIO01000007">
    <property type="protein sequence ID" value="TFZ82773.1"/>
    <property type="molecule type" value="Genomic_DNA"/>
</dbReference>
<dbReference type="Gene3D" id="3.60.120.10">
    <property type="entry name" value="Anthranilate synthase"/>
    <property type="match status" value="1"/>
</dbReference>
<evidence type="ECO:0000259" key="1">
    <source>
        <dbReference type="Pfam" id="PF00425"/>
    </source>
</evidence>
<evidence type="ECO:0000259" key="2">
    <source>
        <dbReference type="Pfam" id="PF04715"/>
    </source>
</evidence>
<dbReference type="InterPro" id="IPR015890">
    <property type="entry name" value="Chorismate_C"/>
</dbReference>
<dbReference type="GO" id="GO:0000162">
    <property type="term" value="P:L-tryptophan biosynthetic process"/>
    <property type="evidence" value="ECO:0007669"/>
    <property type="project" value="TreeGrafter"/>
</dbReference>
<reference evidence="3 4" key="1">
    <citation type="journal article" date="2019" name="ISME J.">
        <title>Candidatus Macondimonas diazotrophica, a novel gammaproteobacterial genus dominating crude-oil-contaminated coastal sediments.</title>
        <authorList>
            <person name="Karthikeyan S."/>
            <person name="Konstantinidis K."/>
        </authorList>
    </citation>
    <scope>NUCLEOTIDE SEQUENCE [LARGE SCALE GENOMIC DNA]</scope>
    <source>
        <strain evidence="3 4">KTK01</strain>
    </source>
</reference>
<sequence length="439" mass="48057">MIHHQRLSTRPDLLALQARFPDHYPVLLESAASHPLTGRYDILPAFPEVVLEADGRGEGFLAELDAACRAEPMLAERPGLPFQGGWVVYLGYELAGAIEPRLMLPRSADDGLPMALAWRCPAALIHDHVLGETWAVAERSGDVDRLLADLVNTPARAAAVLPACHIQEADPSLHFEAIARAQRYIQEGDIFQANLSRLWEGEFSAPVVPEALYARLRQCNPAPYAALMRWGECAVLSSSPERLLQRAGAWIQTRPIAGTRRRAQDPAEDRALAEELVVHPKERAEHVMLVDLERNDLGRICQPGSVRVVERLQVETYAHVHHIVSAVEGMVRPEVGVAALLSALFPGGTITGCPKVRCMEIIAELEGVARGPYTGSIGYISRDGRMDFNILIRTAVLKGRRISLRAGGGIVADSDPARELAETRVKAEGLLRALEPEVC</sequence>
<dbReference type="InterPro" id="IPR005801">
    <property type="entry name" value="ADC_synthase"/>
</dbReference>
<dbReference type="Pfam" id="PF00425">
    <property type="entry name" value="Chorismate_bind"/>
    <property type="match status" value="1"/>
</dbReference>
<evidence type="ECO:0000313" key="4">
    <source>
        <dbReference type="Proteomes" id="UP000297890"/>
    </source>
</evidence>
<organism evidence="3 4">
    <name type="scientific">Candidatus Macondimonas diazotrophica</name>
    <dbReference type="NCBI Taxonomy" id="2305248"/>
    <lineage>
        <taxon>Bacteria</taxon>
        <taxon>Pseudomonadati</taxon>
        <taxon>Pseudomonadota</taxon>
        <taxon>Gammaproteobacteria</taxon>
        <taxon>Chromatiales</taxon>
        <taxon>Ectothiorhodospiraceae</taxon>
        <taxon>Candidatus Macondimonas</taxon>
    </lineage>
</organism>
<dbReference type="PANTHER" id="PTHR11236:SF9">
    <property type="entry name" value="ANTHRANILATE SYNTHASE COMPONENT 1"/>
    <property type="match status" value="1"/>
</dbReference>
<feature type="domain" description="Anthranilate synthase component I N-terminal" evidence="2">
    <location>
        <begin position="20"/>
        <end position="130"/>
    </location>
</feature>
<dbReference type="InterPro" id="IPR019999">
    <property type="entry name" value="Anth_synth_I-like"/>
</dbReference>
<comment type="caution">
    <text evidence="3">The sequence shown here is derived from an EMBL/GenBank/DDBJ whole genome shotgun (WGS) entry which is preliminary data.</text>
</comment>
<accession>A0A4Z0F8T8</accession>
<feature type="domain" description="Chorismate-utilising enzyme C-terminal" evidence="1">
    <location>
        <begin position="176"/>
        <end position="426"/>
    </location>
</feature>
<dbReference type="SUPFAM" id="SSF56322">
    <property type="entry name" value="ADC synthase"/>
    <property type="match status" value="1"/>
</dbReference>
<dbReference type="OrthoDB" id="9803598at2"/>
<proteinExistence type="predicted"/>
<keyword evidence="4" id="KW-1185">Reference proteome</keyword>
<dbReference type="Pfam" id="PF04715">
    <property type="entry name" value="Anth_synt_I_N"/>
    <property type="match status" value="1"/>
</dbReference>